<evidence type="ECO:0000313" key="1">
    <source>
        <dbReference type="EMBL" id="DAD95652.1"/>
    </source>
</evidence>
<sequence>MYTYRISIKSNFADIAGTFSQEKPLTFEDFIRLTSDFMPSGDEIDESAHEATDKGDWFHIYRKVKTRTGGVATAECELID</sequence>
<dbReference type="EMBL" id="BK015198">
    <property type="protein sequence ID" value="DAD95652.1"/>
    <property type="molecule type" value="Genomic_DNA"/>
</dbReference>
<accession>A0A8S5NMQ6</accession>
<organism evidence="1">
    <name type="scientific">Siphoviridae sp. ctQU013</name>
    <dbReference type="NCBI Taxonomy" id="2826329"/>
    <lineage>
        <taxon>Viruses</taxon>
        <taxon>Duplodnaviria</taxon>
        <taxon>Heunggongvirae</taxon>
        <taxon>Uroviricota</taxon>
        <taxon>Caudoviricetes</taxon>
    </lineage>
</organism>
<name>A0A8S5NMQ6_9CAUD</name>
<protein>
    <submittedName>
        <fullName evidence="1">Uncharacterized protein</fullName>
    </submittedName>
</protein>
<proteinExistence type="predicted"/>
<reference evidence="1" key="1">
    <citation type="journal article" date="2021" name="Proc. Natl. Acad. Sci. U.S.A.">
        <title>A Catalog of Tens of Thousands of Viruses from Human Metagenomes Reveals Hidden Associations with Chronic Diseases.</title>
        <authorList>
            <person name="Tisza M.J."/>
            <person name="Buck C.B."/>
        </authorList>
    </citation>
    <scope>NUCLEOTIDE SEQUENCE</scope>
    <source>
        <strain evidence="1">CtQU013</strain>
    </source>
</reference>